<evidence type="ECO:0000313" key="3">
    <source>
        <dbReference type="Proteomes" id="UP001387100"/>
    </source>
</evidence>
<dbReference type="PRINTS" id="PR00111">
    <property type="entry name" value="ABHYDROLASE"/>
</dbReference>
<dbReference type="PANTHER" id="PTHR43798">
    <property type="entry name" value="MONOACYLGLYCEROL LIPASE"/>
    <property type="match status" value="1"/>
</dbReference>
<feature type="domain" description="AB hydrolase-1" evidence="1">
    <location>
        <begin position="27"/>
        <end position="277"/>
    </location>
</feature>
<dbReference type="InterPro" id="IPR000073">
    <property type="entry name" value="AB_hydrolase_1"/>
</dbReference>
<keyword evidence="2" id="KW-0378">Hydrolase</keyword>
<dbReference type="InterPro" id="IPR050266">
    <property type="entry name" value="AB_hydrolase_sf"/>
</dbReference>
<keyword evidence="3" id="KW-1185">Reference proteome</keyword>
<evidence type="ECO:0000259" key="1">
    <source>
        <dbReference type="Pfam" id="PF00561"/>
    </source>
</evidence>
<gene>
    <name evidence="2" type="ORF">WDZ17_07785</name>
</gene>
<dbReference type="InterPro" id="IPR029058">
    <property type="entry name" value="AB_hydrolase_fold"/>
</dbReference>
<dbReference type="Gene3D" id="3.40.50.1820">
    <property type="entry name" value="alpha/beta hydrolase"/>
    <property type="match status" value="1"/>
</dbReference>
<sequence>MLEGFTDERVEVADGVVLRVRVGGEGPPVVLLHGHPRTHATWYRVAPLLVAAGSRVVLPDLRGYGASTAPAPRADHAQASKRAMAADVVALLRSLGHESFAVVGHDRGSYVALRCALDHPGAVARLTVVDGVPIGEALRRADARFAEAWWHWFFYARPDLPERAIDADVDAWYRLDGRARAQMGEAFDDVRAALHRPEVVRAMLEDYRAGLGVDRAHDDADRSAGRTVACPVQVLWSARDDLVDLYGDVLAVWRPWVSGALTGAPVESGHHVAEEAPEELARLLLEHLRG</sequence>
<accession>A0ABU8RJM5</accession>
<dbReference type="GO" id="GO:0016787">
    <property type="term" value="F:hydrolase activity"/>
    <property type="evidence" value="ECO:0007669"/>
    <property type="project" value="UniProtKB-KW"/>
</dbReference>
<dbReference type="PRINTS" id="PR00412">
    <property type="entry name" value="EPOXHYDRLASE"/>
</dbReference>
<dbReference type="Proteomes" id="UP001387100">
    <property type="component" value="Unassembled WGS sequence"/>
</dbReference>
<proteinExistence type="predicted"/>
<dbReference type="PANTHER" id="PTHR43798:SF33">
    <property type="entry name" value="HYDROLASE, PUTATIVE (AFU_ORTHOLOGUE AFUA_2G14860)-RELATED"/>
    <property type="match status" value="1"/>
</dbReference>
<organism evidence="2 3">
    <name type="scientific">Pseudokineococcus basanitobsidens</name>
    <dbReference type="NCBI Taxonomy" id="1926649"/>
    <lineage>
        <taxon>Bacteria</taxon>
        <taxon>Bacillati</taxon>
        <taxon>Actinomycetota</taxon>
        <taxon>Actinomycetes</taxon>
        <taxon>Kineosporiales</taxon>
        <taxon>Kineosporiaceae</taxon>
        <taxon>Pseudokineococcus</taxon>
    </lineage>
</organism>
<dbReference type="RefSeq" id="WP_339574579.1">
    <property type="nucleotide sequence ID" value="NZ_JBBIAA010000006.1"/>
</dbReference>
<reference evidence="2 3" key="1">
    <citation type="journal article" date="2017" name="Int. J. Syst. Evol. Microbiol.">
        <title>Pseudokineococcus basanitobsidens sp. nov., isolated from volcanic rock.</title>
        <authorList>
            <person name="Lee D.W."/>
            <person name="Park M.Y."/>
            <person name="Kim J.J."/>
            <person name="Kim B.S."/>
        </authorList>
    </citation>
    <scope>NUCLEOTIDE SEQUENCE [LARGE SCALE GENOMIC DNA]</scope>
    <source>
        <strain evidence="2 3">DSM 103726</strain>
    </source>
</reference>
<dbReference type="InterPro" id="IPR000639">
    <property type="entry name" value="Epox_hydrolase-like"/>
</dbReference>
<evidence type="ECO:0000313" key="2">
    <source>
        <dbReference type="EMBL" id="MEJ5945198.1"/>
    </source>
</evidence>
<dbReference type="SUPFAM" id="SSF53474">
    <property type="entry name" value="alpha/beta-Hydrolases"/>
    <property type="match status" value="1"/>
</dbReference>
<name>A0ABU8RJM5_9ACTN</name>
<comment type="caution">
    <text evidence="2">The sequence shown here is derived from an EMBL/GenBank/DDBJ whole genome shotgun (WGS) entry which is preliminary data.</text>
</comment>
<dbReference type="Pfam" id="PF00561">
    <property type="entry name" value="Abhydrolase_1"/>
    <property type="match status" value="1"/>
</dbReference>
<protein>
    <submittedName>
        <fullName evidence="2">Alpha/beta hydrolase</fullName>
    </submittedName>
</protein>
<dbReference type="EMBL" id="JBBIAA010000006">
    <property type="protein sequence ID" value="MEJ5945198.1"/>
    <property type="molecule type" value="Genomic_DNA"/>
</dbReference>